<evidence type="ECO:0000256" key="1">
    <source>
        <dbReference type="SAM" id="Phobius"/>
    </source>
</evidence>
<keyword evidence="1" id="KW-1133">Transmembrane helix</keyword>
<gene>
    <name evidence="2" type="ORF">C9I99_26515</name>
</gene>
<proteinExistence type="predicted"/>
<evidence type="ECO:0000313" key="3">
    <source>
        <dbReference type="Proteomes" id="UP000241222"/>
    </source>
</evidence>
<evidence type="ECO:0000313" key="2">
    <source>
        <dbReference type="EMBL" id="PSU28093.1"/>
    </source>
</evidence>
<organism evidence="2 3">
    <name type="scientific">Photobacterium lutimaris</name>
    <dbReference type="NCBI Taxonomy" id="388278"/>
    <lineage>
        <taxon>Bacteria</taxon>
        <taxon>Pseudomonadati</taxon>
        <taxon>Pseudomonadota</taxon>
        <taxon>Gammaproteobacteria</taxon>
        <taxon>Vibrionales</taxon>
        <taxon>Vibrionaceae</taxon>
        <taxon>Photobacterium</taxon>
    </lineage>
</organism>
<sequence>MRRRQNGFVTLTVTLMLMVLGTYGLYQSVEMSHYNVKRFQNVLSAKKSHWIAEGGLQCAFAINQTTVGDPQTRSYNACDALVLGQSVDENRLTLAVTGQQIGVGSLYTLKSTVSEDNGPGQREVAKEVKVESVSPMPGIFKTSSDFTLRGDFEFLPNHNDGECITIIVKGHDNFKHTDSTTNSMLIVQDGDGYSAGQLPSSVTPESIQGRAELSSAGTCNSGYQSFAKAGTTWPLAKDILEEPKMDMFKDLFGVPKSEWESVRDNGNYTLISPPNGETTNLDCAEQINTAFKNGDRSFWVEGSCYLAQPSTEAGSKPINFTSPQSPMPDTDSTLIVVQDGAVFHNGQLGISGLLYQFKTDDNKQGAISDDMVSFCHTANLCTDTSHEAPFKNTAFYISGSLYAFGGIAVDMEGMNFIANAGFKAQYNDKYWKDRLPPTTNTVVKWQQGTWRDFQ</sequence>
<keyword evidence="3" id="KW-1185">Reference proteome</keyword>
<protein>
    <recommendedName>
        <fullName evidence="4">DUF4900 domain-containing protein</fullName>
    </recommendedName>
</protein>
<dbReference type="EMBL" id="PYMH01000027">
    <property type="protein sequence ID" value="PSU28093.1"/>
    <property type="molecule type" value="Genomic_DNA"/>
</dbReference>
<accession>A0A2T3IIB8</accession>
<evidence type="ECO:0008006" key="4">
    <source>
        <dbReference type="Google" id="ProtNLM"/>
    </source>
</evidence>
<name>A0A2T3IIB8_9GAMM</name>
<dbReference type="Proteomes" id="UP000241222">
    <property type="component" value="Unassembled WGS sequence"/>
</dbReference>
<dbReference type="RefSeq" id="WP_107351839.1">
    <property type="nucleotide sequence ID" value="NZ_PYMH01000027.1"/>
</dbReference>
<dbReference type="OrthoDB" id="5814101at2"/>
<dbReference type="AlphaFoldDB" id="A0A2T3IIB8"/>
<keyword evidence="1" id="KW-0812">Transmembrane</keyword>
<comment type="caution">
    <text evidence="2">The sequence shown here is derived from an EMBL/GenBank/DDBJ whole genome shotgun (WGS) entry which is preliminary data.</text>
</comment>
<keyword evidence="1" id="KW-0472">Membrane</keyword>
<feature type="transmembrane region" description="Helical" evidence="1">
    <location>
        <begin position="7"/>
        <end position="26"/>
    </location>
</feature>
<reference evidence="2 3" key="1">
    <citation type="submission" date="2018-03" db="EMBL/GenBank/DDBJ databases">
        <title>Whole genome sequencing of Histamine producing bacteria.</title>
        <authorList>
            <person name="Butler K."/>
        </authorList>
    </citation>
    <scope>NUCLEOTIDE SEQUENCE [LARGE SCALE GENOMIC DNA]</scope>
    <source>
        <strain evidence="2 3">JCM 13586</strain>
    </source>
</reference>